<dbReference type="Pfam" id="PF23631">
    <property type="entry name" value="DUF7143"/>
    <property type="match status" value="1"/>
</dbReference>
<feature type="region of interest" description="Disordered" evidence="1">
    <location>
        <begin position="162"/>
        <end position="182"/>
    </location>
</feature>
<evidence type="ECO:0000313" key="3">
    <source>
        <dbReference type="EMBL" id="KNF00166.1"/>
    </source>
</evidence>
<evidence type="ECO:0000259" key="2">
    <source>
        <dbReference type="Pfam" id="PF23631"/>
    </source>
</evidence>
<dbReference type="OrthoDB" id="2501656at2759"/>
<feature type="domain" description="DUF7143" evidence="2">
    <location>
        <begin position="15"/>
        <end position="165"/>
    </location>
</feature>
<proteinExistence type="predicted"/>
<evidence type="ECO:0000256" key="1">
    <source>
        <dbReference type="SAM" id="MobiDB-lite"/>
    </source>
</evidence>
<name>A0A0L0VLN2_9BASI</name>
<comment type="caution">
    <text evidence="3">The sequence shown here is derived from an EMBL/GenBank/DDBJ whole genome shotgun (WGS) entry which is preliminary data.</text>
</comment>
<protein>
    <recommendedName>
        <fullName evidence="2">DUF7143 domain-containing protein</fullName>
    </recommendedName>
</protein>
<gene>
    <name evidence="3" type="ORF">PSTG_06576</name>
</gene>
<dbReference type="EMBL" id="AJIL01000039">
    <property type="protein sequence ID" value="KNF00166.1"/>
    <property type="molecule type" value="Genomic_DNA"/>
</dbReference>
<dbReference type="Proteomes" id="UP000054564">
    <property type="component" value="Unassembled WGS sequence"/>
</dbReference>
<dbReference type="AlphaFoldDB" id="A0A0L0VLN2"/>
<organism evidence="3 4">
    <name type="scientific">Puccinia striiformis f. sp. tritici PST-78</name>
    <dbReference type="NCBI Taxonomy" id="1165861"/>
    <lineage>
        <taxon>Eukaryota</taxon>
        <taxon>Fungi</taxon>
        <taxon>Dikarya</taxon>
        <taxon>Basidiomycota</taxon>
        <taxon>Pucciniomycotina</taxon>
        <taxon>Pucciniomycetes</taxon>
        <taxon>Pucciniales</taxon>
        <taxon>Pucciniaceae</taxon>
        <taxon>Puccinia</taxon>
    </lineage>
</organism>
<dbReference type="PANTHER" id="PTHR37592">
    <property type="match status" value="1"/>
</dbReference>
<feature type="compositionally biased region" description="Basic and acidic residues" evidence="1">
    <location>
        <begin position="162"/>
        <end position="171"/>
    </location>
</feature>
<dbReference type="InterPro" id="IPR055567">
    <property type="entry name" value="DUF7143"/>
</dbReference>
<keyword evidence="4" id="KW-1185">Reference proteome</keyword>
<sequence length="182" mass="20461">MGLGPQPFQDKPCYMTGQFKVPDEVHINPHVTCLEGYQSFHNIPDVLFDRTQYSINDYQREPKFSPVGFAVEFFTPKKRNAKITRVLLNLMTVYDATNAALRSYGNERMDDVKKIKGPAAYLAFQYAISTGDLQDAAKQLKRVLDNCVNCKSGEREAVKKIARQHDVKLPESDDSNGGSAIP</sequence>
<dbReference type="PANTHER" id="PTHR37592:SF1">
    <property type="match status" value="1"/>
</dbReference>
<reference evidence="4" key="1">
    <citation type="submission" date="2014-03" db="EMBL/GenBank/DDBJ databases">
        <title>The Genome Sequence of Puccinia striiformis f. sp. tritici PST-78.</title>
        <authorList>
            <consortium name="The Broad Institute Genome Sequencing Platform"/>
            <person name="Cuomo C."/>
            <person name="Hulbert S."/>
            <person name="Chen X."/>
            <person name="Walker B."/>
            <person name="Young S.K."/>
            <person name="Zeng Q."/>
            <person name="Gargeya S."/>
            <person name="Fitzgerald M."/>
            <person name="Haas B."/>
            <person name="Abouelleil A."/>
            <person name="Alvarado L."/>
            <person name="Arachchi H.M."/>
            <person name="Berlin A.M."/>
            <person name="Chapman S.B."/>
            <person name="Goldberg J."/>
            <person name="Griggs A."/>
            <person name="Gujja S."/>
            <person name="Hansen M."/>
            <person name="Howarth C."/>
            <person name="Imamovic A."/>
            <person name="Larimer J."/>
            <person name="McCowan C."/>
            <person name="Montmayeur A."/>
            <person name="Murphy C."/>
            <person name="Neiman D."/>
            <person name="Pearson M."/>
            <person name="Priest M."/>
            <person name="Roberts A."/>
            <person name="Saif S."/>
            <person name="Shea T."/>
            <person name="Sisk P."/>
            <person name="Sykes S."/>
            <person name="Wortman J."/>
            <person name="Nusbaum C."/>
            <person name="Birren B."/>
        </authorList>
    </citation>
    <scope>NUCLEOTIDE SEQUENCE [LARGE SCALE GENOMIC DNA]</scope>
    <source>
        <strain evidence="4">race PST-78</strain>
    </source>
</reference>
<accession>A0A0L0VLN2</accession>
<evidence type="ECO:0000313" key="4">
    <source>
        <dbReference type="Proteomes" id="UP000054564"/>
    </source>
</evidence>